<accession>A0A2I0HZX2</accession>
<keyword evidence="2" id="KW-1185">Reference proteome</keyword>
<organism evidence="1 2">
    <name type="scientific">Punica granatum</name>
    <name type="common">Pomegranate</name>
    <dbReference type="NCBI Taxonomy" id="22663"/>
    <lineage>
        <taxon>Eukaryota</taxon>
        <taxon>Viridiplantae</taxon>
        <taxon>Streptophyta</taxon>
        <taxon>Embryophyta</taxon>
        <taxon>Tracheophyta</taxon>
        <taxon>Spermatophyta</taxon>
        <taxon>Magnoliopsida</taxon>
        <taxon>eudicotyledons</taxon>
        <taxon>Gunneridae</taxon>
        <taxon>Pentapetalae</taxon>
        <taxon>rosids</taxon>
        <taxon>malvids</taxon>
        <taxon>Myrtales</taxon>
        <taxon>Lythraceae</taxon>
        <taxon>Punica</taxon>
    </lineage>
</organism>
<evidence type="ECO:0000313" key="1">
    <source>
        <dbReference type="EMBL" id="PKI37050.1"/>
    </source>
</evidence>
<gene>
    <name evidence="1" type="ORF">CRG98_042554</name>
</gene>
<dbReference type="EMBL" id="PGOL01004576">
    <property type="protein sequence ID" value="PKI37050.1"/>
    <property type="molecule type" value="Genomic_DNA"/>
</dbReference>
<name>A0A2I0HZX2_PUNGR</name>
<evidence type="ECO:0000313" key="2">
    <source>
        <dbReference type="Proteomes" id="UP000233551"/>
    </source>
</evidence>
<proteinExistence type="predicted"/>
<sequence>MAESCFASPGLEMTSKLRSNPFSDMHTNYKDTRKESGKCLRVGYLNGTLEWTFGYAWMGVRRLERTTKGVGRCQMRGWDARSAGGHEAGARQAHGSCYYSLESTG</sequence>
<protein>
    <submittedName>
        <fullName evidence="1">Uncharacterized protein</fullName>
    </submittedName>
</protein>
<reference evidence="1 2" key="1">
    <citation type="submission" date="2017-11" db="EMBL/GenBank/DDBJ databases">
        <title>De-novo sequencing of pomegranate (Punica granatum L.) genome.</title>
        <authorList>
            <person name="Akparov Z."/>
            <person name="Amiraslanov A."/>
            <person name="Hajiyeva S."/>
            <person name="Abbasov M."/>
            <person name="Kaur K."/>
            <person name="Hamwieh A."/>
            <person name="Solovyev V."/>
            <person name="Salamov A."/>
            <person name="Braich B."/>
            <person name="Kosarev P."/>
            <person name="Mahmoud A."/>
            <person name="Hajiyev E."/>
            <person name="Babayeva S."/>
            <person name="Izzatullayeva V."/>
            <person name="Mammadov A."/>
            <person name="Mammadov A."/>
            <person name="Sharifova S."/>
            <person name="Ojaghi J."/>
            <person name="Eynullazada K."/>
            <person name="Bayramov B."/>
            <person name="Abdulazimova A."/>
            <person name="Shahmuradov I."/>
        </authorList>
    </citation>
    <scope>NUCLEOTIDE SEQUENCE [LARGE SCALE GENOMIC DNA]</scope>
    <source>
        <strain evidence="2">cv. AG2017</strain>
        <tissue evidence="1">Leaf</tissue>
    </source>
</reference>
<dbReference type="AlphaFoldDB" id="A0A2I0HZX2"/>
<comment type="caution">
    <text evidence="1">The sequence shown here is derived from an EMBL/GenBank/DDBJ whole genome shotgun (WGS) entry which is preliminary data.</text>
</comment>
<dbReference type="Proteomes" id="UP000233551">
    <property type="component" value="Unassembled WGS sequence"/>
</dbReference>